<accession>A0ABR8WK63</accession>
<comment type="caution">
    <text evidence="2">The sequence shown here is derived from an EMBL/GenBank/DDBJ whole genome shotgun (WGS) entry which is preliminary data.</text>
</comment>
<proteinExistence type="predicted"/>
<evidence type="ECO:0008006" key="4">
    <source>
        <dbReference type="Google" id="ProtNLM"/>
    </source>
</evidence>
<feature type="compositionally biased region" description="Basic and acidic residues" evidence="1">
    <location>
        <begin position="310"/>
        <end position="320"/>
    </location>
</feature>
<feature type="region of interest" description="Disordered" evidence="1">
    <location>
        <begin position="309"/>
        <end position="386"/>
    </location>
</feature>
<organism evidence="2 3">
    <name type="scientific">Kaistella pullorum</name>
    <dbReference type="NCBI Taxonomy" id="2763074"/>
    <lineage>
        <taxon>Bacteria</taxon>
        <taxon>Pseudomonadati</taxon>
        <taxon>Bacteroidota</taxon>
        <taxon>Flavobacteriia</taxon>
        <taxon>Flavobacteriales</taxon>
        <taxon>Weeksellaceae</taxon>
        <taxon>Chryseobacterium group</taxon>
        <taxon>Kaistella</taxon>
    </lineage>
</organism>
<feature type="compositionally biased region" description="Acidic residues" evidence="1">
    <location>
        <begin position="337"/>
        <end position="346"/>
    </location>
</feature>
<evidence type="ECO:0000256" key="1">
    <source>
        <dbReference type="SAM" id="MobiDB-lite"/>
    </source>
</evidence>
<name>A0ABR8WK63_9FLAO</name>
<evidence type="ECO:0000313" key="2">
    <source>
        <dbReference type="EMBL" id="MBD8017307.1"/>
    </source>
</evidence>
<gene>
    <name evidence="2" type="ORF">H9628_02375</name>
</gene>
<keyword evidence="3" id="KW-1185">Reference proteome</keyword>
<feature type="compositionally biased region" description="Polar residues" evidence="1">
    <location>
        <begin position="170"/>
        <end position="181"/>
    </location>
</feature>
<evidence type="ECO:0000313" key="3">
    <source>
        <dbReference type="Proteomes" id="UP000626242"/>
    </source>
</evidence>
<dbReference type="RefSeq" id="WP_251832513.1">
    <property type="nucleotide sequence ID" value="NZ_JACSPS010000001.1"/>
</dbReference>
<protein>
    <recommendedName>
        <fullName evidence="4">Tetratricopeptide repeat protein</fullName>
    </recommendedName>
</protein>
<dbReference type="EMBL" id="JACSPS010000001">
    <property type="protein sequence ID" value="MBD8017307.1"/>
    <property type="molecule type" value="Genomic_DNA"/>
</dbReference>
<sequence length="560" mass="63095">MKGRILELVKAPDLVVSSDLKLLQSEIEKTPYSQSIRALYLYATHRLNPESYTEVLSETAAYTTDKKNIYQFINKKTAPTPEMKVASEPQVGEAEVAVVQDSKVYTEIIAEEREAPKQVHVNGELNRILFEGEEDFLEREQVAIDIEQSRESGVITTQPVENQKEIEKPNVSQSDPETVSETVPLVPQTPDLPEIPEESGNEGAQVIDTDPIKDAATDTVEVQEEEVKGAGTSVNFHGTEDFLPEVKLSATPVSPAMKHVSEVSPSKHELEMQQLIAEVEAKMKKRRRIAEPESETILDKGLDFADVQDFEVKDEEKETTESTVFENSHNAEKSLEIEDQGTENNEDSAATDSKPTDGWKPMSFSGNTPDALLLQSEDKKEIPAKSADIEAENSVFAAENSEDSAFNISFFTQEVTSLETTAAEDLIRDLKDHVEPQETEEASNVPVFINTWQKWLKIDRTPEVPQVSKEVEKEKVIENFIVKEPKISKLKEESDFVVKDRGDNISHLMTETLAKLYMDQKLYAKAIKAYETLTEKFPEKKSYFAEQIKLIKELRQNRQP</sequence>
<feature type="region of interest" description="Disordered" evidence="1">
    <location>
        <begin position="159"/>
        <end position="205"/>
    </location>
</feature>
<dbReference type="Proteomes" id="UP000626242">
    <property type="component" value="Unassembled WGS sequence"/>
</dbReference>
<reference evidence="2 3" key="1">
    <citation type="submission" date="2020-08" db="EMBL/GenBank/DDBJ databases">
        <title>A Genomic Blueprint of the Chicken Gut Microbiome.</title>
        <authorList>
            <person name="Gilroy R."/>
            <person name="Ravi A."/>
            <person name="Getino M."/>
            <person name="Pursley I."/>
            <person name="Horton D.L."/>
            <person name="Alikhan N.-F."/>
            <person name="Baker D."/>
            <person name="Gharbi K."/>
            <person name="Hall N."/>
            <person name="Watson M."/>
            <person name="Adriaenssens E.M."/>
            <person name="Foster-Nyarko E."/>
            <person name="Jarju S."/>
            <person name="Secka A."/>
            <person name="Antonio M."/>
            <person name="Oren A."/>
            <person name="Chaudhuri R."/>
            <person name="La Ragione R.M."/>
            <person name="Hildebrand F."/>
            <person name="Pallen M.J."/>
        </authorList>
    </citation>
    <scope>NUCLEOTIDE SEQUENCE [LARGE SCALE GENOMIC DNA]</scope>
    <source>
        <strain evidence="2 3">Sa1CVA4</strain>
    </source>
</reference>